<dbReference type="GO" id="GO:0005524">
    <property type="term" value="F:ATP binding"/>
    <property type="evidence" value="ECO:0007669"/>
    <property type="project" value="UniProtKB-KW"/>
</dbReference>
<accession>A0A1K1S6S3</accession>
<dbReference type="Pfam" id="PF13304">
    <property type="entry name" value="AAA_21"/>
    <property type="match status" value="2"/>
</dbReference>
<dbReference type="RefSeq" id="WP_072363862.1">
    <property type="nucleotide sequence ID" value="NZ_CP139972.1"/>
</dbReference>
<dbReference type="SUPFAM" id="SSF52540">
    <property type="entry name" value="P-loop containing nucleoside triphosphate hydrolases"/>
    <property type="match status" value="1"/>
</dbReference>
<dbReference type="PANTHER" id="PTHR40396">
    <property type="entry name" value="ATPASE-LIKE PROTEIN"/>
    <property type="match status" value="1"/>
</dbReference>
<dbReference type="GO" id="GO:0016887">
    <property type="term" value="F:ATP hydrolysis activity"/>
    <property type="evidence" value="ECO:0007669"/>
    <property type="project" value="InterPro"/>
</dbReference>
<proteinExistence type="predicted"/>
<evidence type="ECO:0000313" key="4">
    <source>
        <dbReference type="Proteomes" id="UP000183788"/>
    </source>
</evidence>
<reference evidence="3 5" key="2">
    <citation type="submission" date="2023-11" db="EMBL/GenBank/DDBJ databases">
        <title>MicrobeMod: A computational toolkit for identifying prokaryotic methylation and restriction-modification with nanopore sequencing.</title>
        <authorList>
            <person name="Crits-Christoph A."/>
            <person name="Kang S.C."/>
            <person name="Lee H."/>
            <person name="Ostrov N."/>
        </authorList>
    </citation>
    <scope>NUCLEOTIDE SEQUENCE [LARGE SCALE GENOMIC DNA]</scope>
    <source>
        <strain evidence="3 5">ATCC 23090</strain>
    </source>
</reference>
<dbReference type="AlphaFoldDB" id="A0A1K1S6S3"/>
<dbReference type="STRING" id="1004.SAMN05661012_04891"/>
<keyword evidence="5" id="KW-1185">Reference proteome</keyword>
<dbReference type="InterPro" id="IPR027417">
    <property type="entry name" value="P-loop_NTPase"/>
</dbReference>
<dbReference type="Gene3D" id="3.40.50.300">
    <property type="entry name" value="P-loop containing nucleotide triphosphate hydrolases"/>
    <property type="match status" value="1"/>
</dbReference>
<feature type="domain" description="ATPase AAA-type core" evidence="1">
    <location>
        <begin position="45"/>
        <end position="170"/>
    </location>
</feature>
<dbReference type="EMBL" id="FPIZ01000018">
    <property type="protein sequence ID" value="SFW80057.1"/>
    <property type="molecule type" value="Genomic_DNA"/>
</dbReference>
<reference evidence="2 4" key="1">
    <citation type="submission" date="2016-11" db="EMBL/GenBank/DDBJ databases">
        <authorList>
            <person name="Jaros S."/>
            <person name="Januszkiewicz K."/>
            <person name="Wedrychowicz H."/>
        </authorList>
    </citation>
    <scope>NUCLEOTIDE SEQUENCE [LARGE SCALE GENOMIC DNA]</scope>
    <source>
        <strain evidence="2 4">DSM 784</strain>
    </source>
</reference>
<dbReference type="EMBL" id="CP140154">
    <property type="protein sequence ID" value="WQG92250.1"/>
    <property type="molecule type" value="Genomic_DNA"/>
</dbReference>
<organism evidence="2 4">
    <name type="scientific">Chitinophaga sancti</name>
    <dbReference type="NCBI Taxonomy" id="1004"/>
    <lineage>
        <taxon>Bacteria</taxon>
        <taxon>Pseudomonadati</taxon>
        <taxon>Bacteroidota</taxon>
        <taxon>Chitinophagia</taxon>
        <taxon>Chitinophagales</taxon>
        <taxon>Chitinophagaceae</taxon>
        <taxon>Chitinophaga</taxon>
    </lineage>
</organism>
<dbReference type="PANTHER" id="PTHR40396:SF1">
    <property type="entry name" value="ATPASE AAA-TYPE CORE DOMAIN-CONTAINING PROTEIN"/>
    <property type="match status" value="1"/>
</dbReference>
<name>A0A1K1S6S3_9BACT</name>
<keyword evidence="3" id="KW-0547">Nucleotide-binding</keyword>
<dbReference type="Proteomes" id="UP000183788">
    <property type="component" value="Unassembled WGS sequence"/>
</dbReference>
<gene>
    <name evidence="2" type="ORF">SAMN05661012_04891</name>
    <name evidence="3" type="ORF">SR876_12100</name>
</gene>
<evidence type="ECO:0000313" key="5">
    <source>
        <dbReference type="Proteomes" id="UP001326715"/>
    </source>
</evidence>
<protein>
    <submittedName>
        <fullName evidence="2">AAA domain-containing protein, putative AbiEii toxin, Type IV TA system</fullName>
    </submittedName>
    <submittedName>
        <fullName evidence="3">ATP-binding protein</fullName>
    </submittedName>
</protein>
<evidence type="ECO:0000313" key="3">
    <source>
        <dbReference type="EMBL" id="WQG92250.1"/>
    </source>
</evidence>
<dbReference type="OrthoDB" id="9809324at2"/>
<keyword evidence="3" id="KW-0067">ATP-binding</keyword>
<sequence>MLIRFIISNFSSIDKEVQFNLLTSPERNFPHHVYKAEKVNILKAAAIFGANGAGKSTLIDAFRHLQQWVKSGSIPNAVNKLKFRINKKNEHLPIFFEIEFYTAGMFFVYGIQVDEKLIIKEYLCESGLKKLDKLIFKRSMDEMQNIDIEFADKEIQLSGLLKNDELLISHASIETPQIKAARNWLSNNMIMISPTTGHKELLLKLCTSDEFLSYSNQLIGTLDICISHIAVEKFDYDDLLARDEYLLFPMYEIEEHKIVPTNDGKYFTTKENGKIIFNKIIVFHPSIWNDPIGFDLAEESEGIQRLLEFFPVFFHIHDRDTTIIIDEINQSINPALLKPVIEKFMGDRKTTGQLIFTTHDSTLLDLKLLREDEIWFAERDSKTGATNCYPLSDFHYPDDLNIQTGYLKGRFGAVLDLAKFKHLKW</sequence>
<dbReference type="Proteomes" id="UP001326715">
    <property type="component" value="Chromosome"/>
</dbReference>
<evidence type="ECO:0000259" key="1">
    <source>
        <dbReference type="Pfam" id="PF13304"/>
    </source>
</evidence>
<evidence type="ECO:0000313" key="2">
    <source>
        <dbReference type="EMBL" id="SFW80057.1"/>
    </source>
</evidence>
<dbReference type="InterPro" id="IPR003959">
    <property type="entry name" value="ATPase_AAA_core"/>
</dbReference>
<feature type="domain" description="ATPase AAA-type core" evidence="1">
    <location>
        <begin position="294"/>
        <end position="365"/>
    </location>
</feature>